<feature type="region of interest" description="Disordered" evidence="1">
    <location>
        <begin position="371"/>
        <end position="401"/>
    </location>
</feature>
<accession>A0A2A9MHS4</accession>
<sequence>MRMRRLARLFAAAAASATGAGSEEQHDVELSRVGLGESESLFSEFAWVRGDSTAPESRQFDAELSAYLLLVEDASLPGGHVAVANLSSASAEHLFASENAIREGDWLRLRNFKWGATRLHDPLFGRIYFSVQPSRSDLARITRLPPFALDAVRAQQELDRALQALMEDDEIPRDASDPKRTRELPPAESEGEADTARRRRTAAERNPRAGLEAAPEREEEIEECAAAEAPEEAAGRDEAEDDSSPLSGGCAPHTRFELFVPQELLDAHGSRVPVYERIDSLVASSSRPASSARRSREGPFLLKAMHVLGLCAAPLAAEASLESGATVDIADPRTWVVVQCLLCRTSRRLSARRPRPPGGEDATGRRAAAARAAHHGRNARGKRAAQEAARRSDEETTDDHEEVLWCPTCKHRDSAMLVVMYDFHLHLADANGTSLVVQVKDAVGRRFRCASERGISPFFAATDRGAQELLQAVLRGLVSEAEQEEESSRPRERKRGLSSPQKRRGRASASSADGAKDDAEADAEADAAGGAKSDQEGGDGAYLIGSSSSSEEEEGEIQTQSLVGRKYMRRRKHLKAGLAGSRGGEACSGPSAPSEQENSKQSHAPRAHREREEEENQKKKRGLGRHDLLVVRRWAEEAAESDRVFENSGAATWVVTGAEIRRA</sequence>
<feature type="compositionally biased region" description="Basic and acidic residues" evidence="1">
    <location>
        <begin position="384"/>
        <end position="394"/>
    </location>
</feature>
<feature type="compositionally biased region" description="Acidic residues" evidence="1">
    <location>
        <begin position="217"/>
        <end position="231"/>
    </location>
</feature>
<organism evidence="3 4">
    <name type="scientific">Besnoitia besnoiti</name>
    <name type="common">Apicomplexan protozoan</name>
    <dbReference type="NCBI Taxonomy" id="94643"/>
    <lineage>
        <taxon>Eukaryota</taxon>
        <taxon>Sar</taxon>
        <taxon>Alveolata</taxon>
        <taxon>Apicomplexa</taxon>
        <taxon>Conoidasida</taxon>
        <taxon>Coccidia</taxon>
        <taxon>Eucoccidiorida</taxon>
        <taxon>Eimeriorina</taxon>
        <taxon>Sarcocystidae</taxon>
        <taxon>Besnoitia</taxon>
    </lineage>
</organism>
<feature type="compositionally biased region" description="Basic residues" evidence="1">
    <location>
        <begin position="566"/>
        <end position="575"/>
    </location>
</feature>
<reference evidence="3 4" key="1">
    <citation type="submission" date="2017-09" db="EMBL/GenBank/DDBJ databases">
        <title>Genome sequencing of Besnoitia besnoiti strain Bb-Ger1.</title>
        <authorList>
            <person name="Schares G."/>
            <person name="Venepally P."/>
            <person name="Lorenzi H.A."/>
        </authorList>
    </citation>
    <scope>NUCLEOTIDE SEQUENCE [LARGE SCALE GENOMIC DNA]</scope>
    <source>
        <strain evidence="3 4">Bb-Ger1</strain>
    </source>
</reference>
<evidence type="ECO:0000256" key="1">
    <source>
        <dbReference type="SAM" id="MobiDB-lite"/>
    </source>
</evidence>
<feature type="compositionally biased region" description="Basic residues" evidence="1">
    <location>
        <begin position="372"/>
        <end position="383"/>
    </location>
</feature>
<evidence type="ECO:0000256" key="2">
    <source>
        <dbReference type="SAM" id="SignalP"/>
    </source>
</evidence>
<feature type="chain" id="PRO_5012518513" evidence="2">
    <location>
        <begin position="23"/>
        <end position="663"/>
    </location>
</feature>
<evidence type="ECO:0000313" key="4">
    <source>
        <dbReference type="Proteomes" id="UP000224006"/>
    </source>
</evidence>
<feature type="compositionally biased region" description="Polar residues" evidence="1">
    <location>
        <begin position="591"/>
        <end position="602"/>
    </location>
</feature>
<dbReference type="RefSeq" id="XP_029218969.1">
    <property type="nucleotide sequence ID" value="XM_029364261.1"/>
</dbReference>
<gene>
    <name evidence="3" type="ORF">BESB_058470</name>
</gene>
<keyword evidence="2" id="KW-0732">Signal</keyword>
<feature type="region of interest" description="Disordered" evidence="1">
    <location>
        <begin position="480"/>
        <end position="625"/>
    </location>
</feature>
<dbReference type="VEuPathDB" id="ToxoDB:BESB_058470"/>
<keyword evidence="4" id="KW-1185">Reference proteome</keyword>
<dbReference type="EMBL" id="NWUJ01000005">
    <property type="protein sequence ID" value="PFH34960.1"/>
    <property type="molecule type" value="Genomic_DNA"/>
</dbReference>
<protein>
    <submittedName>
        <fullName evidence="3">Uncharacterized protein</fullName>
    </submittedName>
</protein>
<dbReference type="GeneID" id="40310775"/>
<name>A0A2A9MHS4_BESBE</name>
<feature type="signal peptide" evidence="2">
    <location>
        <begin position="1"/>
        <end position="22"/>
    </location>
</feature>
<comment type="caution">
    <text evidence="3">The sequence shown here is derived from an EMBL/GenBank/DDBJ whole genome shotgun (WGS) entry which is preliminary data.</text>
</comment>
<dbReference type="Proteomes" id="UP000224006">
    <property type="component" value="Chromosome V"/>
</dbReference>
<dbReference type="KEGG" id="bbes:BESB_058470"/>
<feature type="compositionally biased region" description="Basic and acidic residues" evidence="1">
    <location>
        <begin position="172"/>
        <end position="185"/>
    </location>
</feature>
<feature type="region of interest" description="Disordered" evidence="1">
    <location>
        <begin position="164"/>
        <end position="250"/>
    </location>
</feature>
<dbReference type="AlphaFoldDB" id="A0A2A9MHS4"/>
<evidence type="ECO:0000313" key="3">
    <source>
        <dbReference type="EMBL" id="PFH34960.1"/>
    </source>
</evidence>
<proteinExistence type="predicted"/>
<feature type="compositionally biased region" description="Basic residues" evidence="1">
    <location>
        <begin position="491"/>
        <end position="506"/>
    </location>
</feature>